<dbReference type="Proteomes" id="UP000265798">
    <property type="component" value="Unassembled WGS sequence"/>
</dbReference>
<proteinExistence type="predicted"/>
<dbReference type="RefSeq" id="WP_118969235.1">
    <property type="nucleotide sequence ID" value="NZ_QHCT01000004.1"/>
</dbReference>
<dbReference type="EMBL" id="QHCT01000004">
    <property type="protein sequence ID" value="RHX89070.1"/>
    <property type="molecule type" value="Genomic_DNA"/>
</dbReference>
<keyword evidence="1" id="KW-1133">Transmembrane helix</keyword>
<accession>A0A396Z7I5</accession>
<comment type="caution">
    <text evidence="2">The sequence shown here is derived from an EMBL/GenBank/DDBJ whole genome shotgun (WGS) entry which is preliminary data.</text>
</comment>
<feature type="transmembrane region" description="Helical" evidence="1">
    <location>
        <begin position="6"/>
        <end position="25"/>
    </location>
</feature>
<feature type="transmembrane region" description="Helical" evidence="1">
    <location>
        <begin position="70"/>
        <end position="92"/>
    </location>
</feature>
<keyword evidence="1" id="KW-0812">Transmembrane</keyword>
<dbReference type="SUPFAM" id="SSF103481">
    <property type="entry name" value="Multidrug resistance efflux transporter EmrE"/>
    <property type="match status" value="1"/>
</dbReference>
<dbReference type="OrthoDB" id="7358938at2"/>
<dbReference type="AlphaFoldDB" id="A0A396Z7I5"/>
<organism evidence="2 3">
    <name type="scientific">Leptospira stimsonii</name>
    <dbReference type="NCBI Taxonomy" id="2202203"/>
    <lineage>
        <taxon>Bacteria</taxon>
        <taxon>Pseudomonadati</taxon>
        <taxon>Spirochaetota</taxon>
        <taxon>Spirochaetia</taxon>
        <taxon>Leptospirales</taxon>
        <taxon>Leptospiraceae</taxon>
        <taxon>Leptospira</taxon>
    </lineage>
</organism>
<gene>
    <name evidence="2" type="ORF">DLM75_14490</name>
</gene>
<evidence type="ECO:0000256" key="1">
    <source>
        <dbReference type="SAM" id="Phobius"/>
    </source>
</evidence>
<protein>
    <submittedName>
        <fullName evidence="2">Transporter</fullName>
    </submittedName>
</protein>
<feature type="transmembrane region" description="Helical" evidence="1">
    <location>
        <begin position="37"/>
        <end position="58"/>
    </location>
</feature>
<evidence type="ECO:0000313" key="3">
    <source>
        <dbReference type="Proteomes" id="UP000265798"/>
    </source>
</evidence>
<feature type="transmembrane region" description="Helical" evidence="1">
    <location>
        <begin position="99"/>
        <end position="120"/>
    </location>
</feature>
<dbReference type="InterPro" id="IPR037185">
    <property type="entry name" value="EmrE-like"/>
</dbReference>
<name>A0A396Z7I5_9LEPT</name>
<feature type="transmembrane region" description="Helical" evidence="1">
    <location>
        <begin position="126"/>
        <end position="144"/>
    </location>
</feature>
<evidence type="ECO:0000313" key="2">
    <source>
        <dbReference type="EMBL" id="RHX89070.1"/>
    </source>
</evidence>
<keyword evidence="1" id="KW-0472">Membrane</keyword>
<reference evidence="3" key="1">
    <citation type="submission" date="2018-05" db="EMBL/GenBank/DDBJ databases">
        <title>Leptospira yasudae sp. nov. and Leptospira stimsonii sp. nov., two pathogenic species of the genus Leptospira isolated from environmental sources.</title>
        <authorList>
            <person name="Casanovas-Massana A."/>
            <person name="Hamond C."/>
            <person name="Santos L.A."/>
            <person name="Hacker K.P."/>
            <person name="Balassiano I."/>
            <person name="Medeiros M.A."/>
            <person name="Reis M.G."/>
            <person name="Ko A.I."/>
            <person name="Wunder E.A."/>
        </authorList>
    </citation>
    <scope>NUCLEOTIDE SEQUENCE [LARGE SCALE GENOMIC DNA]</scope>
    <source>
        <strain evidence="3">Yale</strain>
    </source>
</reference>
<sequence length="150" mass="17135">MKFNTTLYPFLFALIAAIGNAFFAYGQKKSTAISAPFLFLIPTLVVCLILLTFSIFFYKPETLKEYLSQNWIYFVISGVGLYFTFVGFYLLYSRFGASYYILYAVLSILTTSIFVGVIVFSEKINLFHYLSILSALISIFLFHYGQNATK</sequence>